<keyword evidence="6" id="KW-1185">Reference proteome</keyword>
<comment type="domain">
    <text evidence="4">The N-terminal domain has binding sites for ComK and probably for unfolded/aggregated proteins; the C-terminal domain interacts with ClpC.</text>
</comment>
<evidence type="ECO:0000256" key="4">
    <source>
        <dbReference type="HAMAP-Rule" id="MF_01124"/>
    </source>
</evidence>
<sequence>MEIERINEHTVKFYITYGDIEERGFDREEIWYNRERSEELFWEMMDEVHNQEEFSVEGPLWIQVQAMEKGIEVVVTKAQLSKDGQKFELPLADDKTMDLPVDDKIESLLDQHFHSKQTDHEIIEVDDIDDSLQFMLRFNDFEDVISMSHAVKITDIANSLYLYENKYYLYVEFMDDVEEEDLDNILSLMLEFGIESQLTIHRLLEYGKEIAIEDALGVIRKHFPLRK</sequence>
<dbReference type="RefSeq" id="WP_377926427.1">
    <property type="nucleotide sequence ID" value="NZ_JBHUEM010000003.1"/>
</dbReference>
<evidence type="ECO:0000313" key="6">
    <source>
        <dbReference type="Proteomes" id="UP001597214"/>
    </source>
</evidence>
<protein>
    <recommendedName>
        <fullName evidence="4">Adapter protein MecA</fullName>
    </recommendedName>
</protein>
<dbReference type="Gene3D" id="3.30.70.1950">
    <property type="match status" value="1"/>
</dbReference>
<dbReference type="NCBIfam" id="NF002644">
    <property type="entry name" value="PRK02315.1-5"/>
    <property type="match status" value="1"/>
</dbReference>
<reference evidence="6" key="1">
    <citation type="journal article" date="2019" name="Int. J. Syst. Evol. Microbiol.">
        <title>The Global Catalogue of Microorganisms (GCM) 10K type strain sequencing project: providing services to taxonomists for standard genome sequencing and annotation.</title>
        <authorList>
            <consortium name="The Broad Institute Genomics Platform"/>
            <consortium name="The Broad Institute Genome Sequencing Center for Infectious Disease"/>
            <person name="Wu L."/>
            <person name="Ma J."/>
        </authorList>
    </citation>
    <scope>NUCLEOTIDE SEQUENCE [LARGE SCALE GENOMIC DNA]</scope>
    <source>
        <strain evidence="6">CCUG 49339</strain>
    </source>
</reference>
<evidence type="ECO:0000256" key="3">
    <source>
        <dbReference type="ARBA" id="ARBA00023287"/>
    </source>
</evidence>
<dbReference type="PANTHER" id="PTHR39161">
    <property type="entry name" value="ADAPTER PROTEIN MECA"/>
    <property type="match status" value="1"/>
</dbReference>
<comment type="caution">
    <text evidence="5">The sequence shown here is derived from an EMBL/GenBank/DDBJ whole genome shotgun (WGS) entry which is preliminary data.</text>
</comment>
<keyword evidence="3 4" id="KW-0178">Competence</keyword>
<dbReference type="PANTHER" id="PTHR39161:SF1">
    <property type="entry name" value="ADAPTER PROTEIN MECA 1"/>
    <property type="match status" value="1"/>
</dbReference>
<accession>A0ABW4LLN0</accession>
<dbReference type="EMBL" id="JBHUEM010000003">
    <property type="protein sequence ID" value="MFD1735326.1"/>
    <property type="molecule type" value="Genomic_DNA"/>
</dbReference>
<organism evidence="5 6">
    <name type="scientific">Bacillus salitolerans</name>
    <dbReference type="NCBI Taxonomy" id="1437434"/>
    <lineage>
        <taxon>Bacteria</taxon>
        <taxon>Bacillati</taxon>
        <taxon>Bacillota</taxon>
        <taxon>Bacilli</taxon>
        <taxon>Bacillales</taxon>
        <taxon>Bacillaceae</taxon>
        <taxon>Bacillus</taxon>
    </lineage>
</organism>
<evidence type="ECO:0000313" key="5">
    <source>
        <dbReference type="EMBL" id="MFD1735326.1"/>
    </source>
</evidence>
<name>A0ABW4LLN0_9BACI</name>
<dbReference type="InterPro" id="IPR008681">
    <property type="entry name" value="Neg-reg_MecA"/>
</dbReference>
<dbReference type="InterPro" id="IPR038471">
    <property type="entry name" value="MecA_C_sf"/>
</dbReference>
<comment type="similarity">
    <text evidence="1 4">Belongs to the MecA family.</text>
</comment>
<gene>
    <name evidence="4 5" type="primary">mecA</name>
    <name evidence="5" type="ORF">ACFSCX_01995</name>
</gene>
<proteinExistence type="inferred from homology"/>
<evidence type="ECO:0000256" key="2">
    <source>
        <dbReference type="ARBA" id="ARBA00011738"/>
    </source>
</evidence>
<comment type="subunit">
    <text evidence="2 4">Homodimer.</text>
</comment>
<keyword evidence="4" id="KW-0749">Sporulation</keyword>
<comment type="function">
    <text evidence="4">Enables the recognition and targeting of unfolded and aggregated proteins to the ClpC protease or to other proteins involved in proteolysis. Acts negatively in the development of competence by binding ComK and recruiting it to the ClpCP protease. When overexpressed, inhibits sporulation. Also involved in Spx degradation by ClpC.</text>
</comment>
<dbReference type="PIRSF" id="PIRSF029008">
    <property type="entry name" value="MecA"/>
    <property type="match status" value="1"/>
</dbReference>
<dbReference type="HAMAP" id="MF_01124">
    <property type="entry name" value="MecA"/>
    <property type="match status" value="1"/>
</dbReference>
<evidence type="ECO:0000256" key="1">
    <source>
        <dbReference type="ARBA" id="ARBA00005397"/>
    </source>
</evidence>
<dbReference type="Proteomes" id="UP001597214">
    <property type="component" value="Unassembled WGS sequence"/>
</dbReference>
<dbReference type="Pfam" id="PF05389">
    <property type="entry name" value="MecA"/>
    <property type="match status" value="1"/>
</dbReference>